<evidence type="ECO:0000313" key="1">
    <source>
        <dbReference type="EMBL" id="AMQ00937.1"/>
    </source>
</evidence>
<dbReference type="KEGG" id="pcm:AY601_4086"/>
<protein>
    <recommendedName>
        <fullName evidence="3">Head decoration protein</fullName>
    </recommendedName>
</protein>
<proteinExistence type="predicted"/>
<dbReference type="Proteomes" id="UP000071561">
    <property type="component" value="Chromosome"/>
</dbReference>
<sequence>MGLTGIKREGTQGFKKVVWENVGDTLAGGLVMDFTAYTAGVNGYMPEGTCIGKMTATGLGRVVLDPAAPIAGLQILGLSLRDVFIEDNAVVGVGLLGTARLKALPANEKSKAAALATALPKITLV</sequence>
<evidence type="ECO:0008006" key="3">
    <source>
        <dbReference type="Google" id="ProtNLM"/>
    </source>
</evidence>
<reference evidence="1 2" key="1">
    <citation type="submission" date="2016-03" db="EMBL/GenBank/DDBJ databases">
        <title>Complete genome sequence of Pedobacter cryoconitis PAMC 27485.</title>
        <authorList>
            <person name="Lee J."/>
            <person name="Kim O.-S."/>
        </authorList>
    </citation>
    <scope>NUCLEOTIDE SEQUENCE [LARGE SCALE GENOMIC DNA]</scope>
    <source>
        <strain evidence="1 2">PAMC 27485</strain>
    </source>
</reference>
<dbReference type="OrthoDB" id="709750at2"/>
<dbReference type="RefSeq" id="WP_068404478.1">
    <property type="nucleotide sequence ID" value="NZ_CP014504.1"/>
</dbReference>
<keyword evidence="2" id="KW-1185">Reference proteome</keyword>
<accession>A0A127VHZ7</accession>
<gene>
    <name evidence="1" type="ORF">AY601_4086</name>
</gene>
<dbReference type="PATRIC" id="fig|188932.3.peg.4242"/>
<dbReference type="EMBL" id="CP014504">
    <property type="protein sequence ID" value="AMQ00937.1"/>
    <property type="molecule type" value="Genomic_DNA"/>
</dbReference>
<dbReference type="AlphaFoldDB" id="A0A127VHZ7"/>
<name>A0A127VHZ7_9SPHI</name>
<evidence type="ECO:0000313" key="2">
    <source>
        <dbReference type="Proteomes" id="UP000071561"/>
    </source>
</evidence>
<organism evidence="1 2">
    <name type="scientific">Pedobacter cryoconitis</name>
    <dbReference type="NCBI Taxonomy" id="188932"/>
    <lineage>
        <taxon>Bacteria</taxon>
        <taxon>Pseudomonadati</taxon>
        <taxon>Bacteroidota</taxon>
        <taxon>Sphingobacteriia</taxon>
        <taxon>Sphingobacteriales</taxon>
        <taxon>Sphingobacteriaceae</taxon>
        <taxon>Pedobacter</taxon>
    </lineage>
</organism>